<evidence type="ECO:0000313" key="2">
    <source>
        <dbReference type="EMBL" id="KEI72544.1"/>
    </source>
</evidence>
<dbReference type="STRING" id="305900.GV64_19035"/>
<keyword evidence="2" id="KW-0575">Peroxidase</keyword>
<gene>
    <name evidence="2" type="ORF">GV64_19035</name>
</gene>
<dbReference type="InterPro" id="IPR036249">
    <property type="entry name" value="Thioredoxin-like_sf"/>
</dbReference>
<dbReference type="PROSITE" id="PS51352">
    <property type="entry name" value="THIOREDOXIN_2"/>
    <property type="match status" value="1"/>
</dbReference>
<dbReference type="SUPFAM" id="SSF52833">
    <property type="entry name" value="Thioredoxin-like"/>
    <property type="match status" value="1"/>
</dbReference>
<dbReference type="Gene3D" id="3.40.30.10">
    <property type="entry name" value="Glutaredoxin"/>
    <property type="match status" value="1"/>
</dbReference>
<feature type="domain" description="Thioredoxin" evidence="1">
    <location>
        <begin position="7"/>
        <end position="163"/>
    </location>
</feature>
<evidence type="ECO:0000259" key="1">
    <source>
        <dbReference type="PROSITE" id="PS51352"/>
    </source>
</evidence>
<accession>A0A081KEG8</accession>
<keyword evidence="2" id="KW-0560">Oxidoreductase</keyword>
<keyword evidence="3" id="KW-1185">Reference proteome</keyword>
<comment type="caution">
    <text evidence="2">The sequence shown here is derived from an EMBL/GenBank/DDBJ whole genome shotgun (WGS) entry which is preliminary data.</text>
</comment>
<dbReference type="AlphaFoldDB" id="A0A081KEG8"/>
<dbReference type="GO" id="GO:0004601">
    <property type="term" value="F:peroxidase activity"/>
    <property type="evidence" value="ECO:0007669"/>
    <property type="project" value="UniProtKB-KW"/>
</dbReference>
<reference evidence="2 3" key="1">
    <citation type="submission" date="2014-06" db="EMBL/GenBank/DDBJ databases">
        <title>Whole Genome Sequences of Three Symbiotic Endozoicomonas Bacteria.</title>
        <authorList>
            <person name="Neave M.J."/>
            <person name="Apprill A."/>
            <person name="Voolstra C.R."/>
        </authorList>
    </citation>
    <scope>NUCLEOTIDE SEQUENCE [LARGE SCALE GENOMIC DNA]</scope>
    <source>
        <strain evidence="2 3">DSM 22380</strain>
    </source>
</reference>
<name>A0A081KEG8_9GAMM</name>
<sequence>MIHTNKLAAGGLFPEIVLTDLRDRHYTLGKPGGGASWQLVVVYRGRHCPLCTKYLNQLEGYKEQLAEIGIDIVAVSGDSETQLQEHMNRLTVSYPLLYGLTEGQMKDLGLYISVPRSDQETDHNFSEPGLFVVNEQGAVQVVDISNNPFVRPELEALMNGLSWIRNPKNNYPIRGAAPY</sequence>
<organism evidence="2 3">
    <name type="scientific">Endozoicomonas elysicola</name>
    <dbReference type="NCBI Taxonomy" id="305900"/>
    <lineage>
        <taxon>Bacteria</taxon>
        <taxon>Pseudomonadati</taxon>
        <taxon>Pseudomonadota</taxon>
        <taxon>Gammaproteobacteria</taxon>
        <taxon>Oceanospirillales</taxon>
        <taxon>Endozoicomonadaceae</taxon>
        <taxon>Endozoicomonas</taxon>
    </lineage>
</organism>
<dbReference type="Pfam" id="PF00578">
    <property type="entry name" value="AhpC-TSA"/>
    <property type="match status" value="1"/>
</dbReference>
<evidence type="ECO:0000313" key="3">
    <source>
        <dbReference type="Proteomes" id="UP000027997"/>
    </source>
</evidence>
<dbReference type="EMBL" id="JOJP01000001">
    <property type="protein sequence ID" value="KEI72544.1"/>
    <property type="molecule type" value="Genomic_DNA"/>
</dbReference>
<dbReference type="eggNOG" id="COG1225">
    <property type="taxonomic scope" value="Bacteria"/>
</dbReference>
<dbReference type="InterPro" id="IPR013766">
    <property type="entry name" value="Thioredoxin_domain"/>
</dbReference>
<protein>
    <submittedName>
        <fullName evidence="2">Thioredoxin peroxidase</fullName>
    </submittedName>
</protein>
<proteinExistence type="predicted"/>
<dbReference type="InterPro" id="IPR000866">
    <property type="entry name" value="AhpC/TSA"/>
</dbReference>
<dbReference type="Proteomes" id="UP000027997">
    <property type="component" value="Unassembled WGS sequence"/>
</dbReference>